<dbReference type="Antibodypedia" id="32074">
    <property type="antibodies" value="245 antibodies from 34 providers"/>
</dbReference>
<name>A0A1B0GSL0_MOUSE</name>
<dbReference type="AGR" id="MGI:98179"/>
<dbReference type="Proteomes" id="UP000000589">
    <property type="component" value="Chromosome 7"/>
</dbReference>
<feature type="non-terminal residue" evidence="1">
    <location>
        <position position="57"/>
    </location>
</feature>
<dbReference type="Ensembl" id="ENSMUST00000210895.2">
    <property type="protein sequence ID" value="ENSMUSP00000147980.2"/>
    <property type="gene ID" value="ENSMUSG00000038387.10"/>
</dbReference>
<keyword evidence="3" id="KW-1185">Reference proteome</keyword>
<organism evidence="1 3">
    <name type="scientific">Mus musculus</name>
    <name type="common">Mouse</name>
    <dbReference type="NCBI Taxonomy" id="10090"/>
    <lineage>
        <taxon>Eukaryota</taxon>
        <taxon>Metazoa</taxon>
        <taxon>Chordata</taxon>
        <taxon>Craniata</taxon>
        <taxon>Vertebrata</taxon>
        <taxon>Euteleostomi</taxon>
        <taxon>Mammalia</taxon>
        <taxon>Eutheria</taxon>
        <taxon>Euarchontoglires</taxon>
        <taxon>Glires</taxon>
        <taxon>Rodentia</taxon>
        <taxon>Myomorpha</taxon>
        <taxon>Muroidea</taxon>
        <taxon>Muridae</taxon>
        <taxon>Murinae</taxon>
        <taxon>Mus</taxon>
        <taxon>Mus</taxon>
    </lineage>
</organism>
<reference evidence="1 3" key="1">
    <citation type="journal article" date="2009" name="PLoS Biol.">
        <title>Lineage-specific biology revealed by a finished genome assembly of the mouse.</title>
        <authorList>
            <consortium name="Mouse Genome Sequencing Consortium"/>
            <person name="Church D.M."/>
            <person name="Goodstadt L."/>
            <person name="Hillier L.W."/>
            <person name="Zody M.C."/>
            <person name="Goldstein S."/>
            <person name="She X."/>
            <person name="Bult C.J."/>
            <person name="Agarwala R."/>
            <person name="Cherry J.L."/>
            <person name="DiCuccio M."/>
            <person name="Hlavina W."/>
            <person name="Kapustin Y."/>
            <person name="Meric P."/>
            <person name="Maglott D."/>
            <person name="Birtle Z."/>
            <person name="Marques A.C."/>
            <person name="Graves T."/>
            <person name="Zhou S."/>
            <person name="Teague B."/>
            <person name="Potamousis K."/>
            <person name="Churas C."/>
            <person name="Place M."/>
            <person name="Herschleb J."/>
            <person name="Runnheim R."/>
            <person name="Forrest D."/>
            <person name="Amos-Landgraf J."/>
            <person name="Schwartz D.C."/>
            <person name="Cheng Z."/>
            <person name="Lindblad-Toh K."/>
            <person name="Eichler E.E."/>
            <person name="Ponting C.P."/>
        </authorList>
    </citation>
    <scope>NUCLEOTIDE SEQUENCE [LARGE SCALE GENOMIC DNA]</scope>
    <source>
        <strain evidence="1 3">C57BL/6J</strain>
    </source>
</reference>
<dbReference type="AlphaFoldDB" id="A0A1B0GSL0"/>
<dbReference type="GeneTree" id="ENSGT00940000160972"/>
<reference evidence="1" key="4">
    <citation type="submission" date="2025-09" db="UniProtKB">
        <authorList>
            <consortium name="Ensembl"/>
        </authorList>
    </citation>
    <scope>IDENTIFICATION</scope>
    <source>
        <strain evidence="1">C57BL/6J</strain>
    </source>
</reference>
<sequence>MIPPLKIPTQRSALWTASLHGWTSWTLRGKRNLVPCGSSTCVLATASCWCLPLTTGR</sequence>
<evidence type="ECO:0000313" key="2">
    <source>
        <dbReference type="MGI" id="MGI:98179"/>
    </source>
</evidence>
<reference evidence="1 3" key="2">
    <citation type="journal article" date="2011" name="PLoS Biol.">
        <title>Modernizing reference genome assemblies.</title>
        <authorList>
            <person name="Church D.M."/>
            <person name="Schneider V.A."/>
            <person name="Graves T."/>
            <person name="Auger K."/>
            <person name="Cunningham F."/>
            <person name="Bouk N."/>
            <person name="Chen H.C."/>
            <person name="Agarwala R."/>
            <person name="McLaren W.M."/>
            <person name="Ritchie G.R."/>
            <person name="Albracht D."/>
            <person name="Kremitzki M."/>
            <person name="Rock S."/>
            <person name="Kotkiewicz H."/>
            <person name="Kremitzki C."/>
            <person name="Wollam A."/>
            <person name="Trani L."/>
            <person name="Fulton L."/>
            <person name="Fulton R."/>
            <person name="Matthews L."/>
            <person name="Whitehead S."/>
            <person name="Chow W."/>
            <person name="Torrance J."/>
            <person name="Dunn M."/>
            <person name="Harden G."/>
            <person name="Threadgold G."/>
            <person name="Wood J."/>
            <person name="Collins J."/>
            <person name="Heath P."/>
            <person name="Griffiths G."/>
            <person name="Pelan S."/>
            <person name="Grafham D."/>
            <person name="Eichler E.E."/>
            <person name="Weinstock G."/>
            <person name="Mardis E.R."/>
            <person name="Wilson R.K."/>
            <person name="Howe K."/>
            <person name="Flicek P."/>
            <person name="Hubbard T."/>
        </authorList>
    </citation>
    <scope>NUCLEOTIDE SEQUENCE [LARGE SCALE GENOMIC DNA]</scope>
    <source>
        <strain evidence="1 3">C57BL/6J</strain>
    </source>
</reference>
<protein>
    <submittedName>
        <fullName evidence="1">Related RAS viral (r-ras) oncogene</fullName>
    </submittedName>
</protein>
<evidence type="ECO:0000313" key="3">
    <source>
        <dbReference type="Proteomes" id="UP000000589"/>
    </source>
</evidence>
<dbReference type="VEuPathDB" id="HostDB:ENSMUSG00000038387"/>
<accession>A0A1B0GSL0</accession>
<reference evidence="1" key="3">
    <citation type="submission" date="2025-08" db="UniProtKB">
        <authorList>
            <consortium name="Ensembl"/>
        </authorList>
    </citation>
    <scope>IDENTIFICATION</scope>
    <source>
        <strain evidence="1">C57BL/6J</strain>
    </source>
</reference>
<gene>
    <name evidence="1 2" type="primary">Rras</name>
</gene>
<dbReference type="Bgee" id="ENSMUSG00000038387">
    <property type="expression patterns" value="Expressed in aorta tunica media and 257 other cell types or tissues"/>
</dbReference>
<dbReference type="MGI" id="MGI:98179">
    <property type="gene designation" value="Rras"/>
</dbReference>
<proteinExistence type="predicted"/>
<dbReference type="ExpressionAtlas" id="A0A1B0GSL0">
    <property type="expression patterns" value="baseline and differential"/>
</dbReference>
<evidence type="ECO:0000313" key="1">
    <source>
        <dbReference type="Ensembl" id="ENSMUSP00000147980.2"/>
    </source>
</evidence>